<dbReference type="OrthoDB" id="9789704at2"/>
<comment type="similarity">
    <text evidence="2 11">Belongs to the sodium:solute symporter (SSF) (TC 2.A.21) family.</text>
</comment>
<accession>A0A518RJE6</accession>
<reference evidence="13 14" key="1">
    <citation type="submission" date="2019-07" db="EMBL/GenBank/DDBJ databases">
        <title>Sphingomonas alkalisoli sp. nov., isolated from rhizosphere soil of Suaedae salsa.</title>
        <authorList>
            <person name="Zhang H."/>
            <person name="Xu L."/>
            <person name="Zhang J.-X."/>
            <person name="Sun J.-Q."/>
        </authorList>
    </citation>
    <scope>NUCLEOTIDE SEQUENCE [LARGE SCALE GENOMIC DNA]</scope>
    <source>
        <strain evidence="13 14">XS-10</strain>
    </source>
</reference>
<dbReference type="KEGG" id="ssua:FPZ54_17240"/>
<dbReference type="CDD" id="cd11493">
    <property type="entry name" value="SLC5sbd_NIS-like_u1"/>
    <property type="match status" value="1"/>
</dbReference>
<feature type="transmembrane region" description="Helical" evidence="12">
    <location>
        <begin position="243"/>
        <end position="262"/>
    </location>
</feature>
<name>A0A518RJE6_9SPHN</name>
<evidence type="ECO:0000256" key="4">
    <source>
        <dbReference type="ARBA" id="ARBA00022475"/>
    </source>
</evidence>
<feature type="transmembrane region" description="Helical" evidence="12">
    <location>
        <begin position="455"/>
        <end position="476"/>
    </location>
</feature>
<keyword evidence="6 12" id="KW-1133">Transmembrane helix</keyword>
<dbReference type="Pfam" id="PF00474">
    <property type="entry name" value="SSF"/>
    <property type="match status" value="1"/>
</dbReference>
<dbReference type="RefSeq" id="WP_145849052.1">
    <property type="nucleotide sequence ID" value="NZ_CP042239.1"/>
</dbReference>
<keyword evidence="4" id="KW-1003">Cell membrane</keyword>
<dbReference type="InterPro" id="IPR001734">
    <property type="entry name" value="Na/solute_symporter"/>
</dbReference>
<evidence type="ECO:0000256" key="11">
    <source>
        <dbReference type="RuleBase" id="RU362091"/>
    </source>
</evidence>
<feature type="transmembrane region" description="Helical" evidence="12">
    <location>
        <begin position="397"/>
        <end position="416"/>
    </location>
</feature>
<evidence type="ECO:0000256" key="6">
    <source>
        <dbReference type="ARBA" id="ARBA00022989"/>
    </source>
</evidence>
<proteinExistence type="inferred from homology"/>
<dbReference type="InterPro" id="IPR051163">
    <property type="entry name" value="Sodium:Solute_Symporter_SSF"/>
</dbReference>
<evidence type="ECO:0000256" key="2">
    <source>
        <dbReference type="ARBA" id="ARBA00006434"/>
    </source>
</evidence>
<dbReference type="AlphaFoldDB" id="A0A518RJE6"/>
<dbReference type="PROSITE" id="PS50283">
    <property type="entry name" value="NA_SOLUT_SYMP_3"/>
    <property type="match status" value="1"/>
</dbReference>
<feature type="transmembrane region" description="Helical" evidence="12">
    <location>
        <begin position="76"/>
        <end position="97"/>
    </location>
</feature>
<dbReference type="GO" id="GO:0006814">
    <property type="term" value="P:sodium ion transport"/>
    <property type="evidence" value="ECO:0007669"/>
    <property type="project" value="UniProtKB-KW"/>
</dbReference>
<keyword evidence="5 12" id="KW-0812">Transmembrane</keyword>
<dbReference type="PANTHER" id="PTHR42985:SF47">
    <property type="entry name" value="INTEGRAL MEMBRANE TRANSPORT PROTEIN"/>
    <property type="match status" value="1"/>
</dbReference>
<keyword evidence="7" id="KW-0915">Sodium</keyword>
<evidence type="ECO:0000313" key="13">
    <source>
        <dbReference type="EMBL" id="QDX27577.1"/>
    </source>
</evidence>
<feature type="transmembrane region" description="Helical" evidence="12">
    <location>
        <begin position="350"/>
        <end position="376"/>
    </location>
</feature>
<gene>
    <name evidence="13" type="ORF">FPZ54_17240</name>
</gene>
<feature type="transmembrane region" description="Helical" evidence="12">
    <location>
        <begin position="482"/>
        <end position="500"/>
    </location>
</feature>
<feature type="transmembrane region" description="Helical" evidence="12">
    <location>
        <begin position="188"/>
        <end position="209"/>
    </location>
</feature>
<dbReference type="Gene3D" id="1.20.1730.10">
    <property type="entry name" value="Sodium/glucose cotransporter"/>
    <property type="match status" value="1"/>
</dbReference>
<keyword evidence="14" id="KW-1185">Reference proteome</keyword>
<dbReference type="Proteomes" id="UP000318055">
    <property type="component" value="Chromosome"/>
</dbReference>
<evidence type="ECO:0000256" key="8">
    <source>
        <dbReference type="ARBA" id="ARBA00023065"/>
    </source>
</evidence>
<sequence>MMLHFAALDWLVVGLYLAVLAGLSWHFNRVETRSTGDYFLAGRSVPAWLAAVSVLATNQSAATFLGAPDYGYRADFTYLGAVLGAVLAAFFVAHVLIPRFYALRVSTVYELLETRFDARAMRWAGGMYLIGRVLSGGARVYLAAIAIAMVGFNAIDARSIILAAAVLMFASLIFTLRGGLRSVIWNDFVQFIVYAGAAIAVLVFLRLAIPLDTPALIDALRNAPDGTNKLRLFDFSTDPAKPFTVLAAVTGLFLLNTASSGLDQDTTQRLLASRDAKTGARSLILSALGSVPVIAIFVAIGLMLHIFYDRPDLMGADYALSENFSGEKITVFVNYILTQLPPGLRGMVTIGVVAAAVSTVTSALNSMSSVLVSDFYRPWREARGEVEDRHFVHAGRWGMGLVALAMFATAVLSYYWQQHSDMPLLEFVLSVMVFAYAGLLGVYGVAIFTRRGTTGSVIAALLTGFATVFLLQPFTFGPPGLAFPYQLCIGTAAAALVAALPRGKIPA</sequence>
<dbReference type="InterPro" id="IPR038377">
    <property type="entry name" value="Na/Glc_symporter_sf"/>
</dbReference>
<evidence type="ECO:0000256" key="7">
    <source>
        <dbReference type="ARBA" id="ARBA00023053"/>
    </source>
</evidence>
<evidence type="ECO:0000256" key="3">
    <source>
        <dbReference type="ARBA" id="ARBA00022448"/>
    </source>
</evidence>
<evidence type="ECO:0000256" key="10">
    <source>
        <dbReference type="ARBA" id="ARBA00023201"/>
    </source>
</evidence>
<evidence type="ECO:0000256" key="12">
    <source>
        <dbReference type="SAM" id="Phobius"/>
    </source>
</evidence>
<organism evidence="13 14">
    <name type="scientific">Sphingomonas suaedae</name>
    <dbReference type="NCBI Taxonomy" id="2599297"/>
    <lineage>
        <taxon>Bacteria</taxon>
        <taxon>Pseudomonadati</taxon>
        <taxon>Pseudomonadota</taxon>
        <taxon>Alphaproteobacteria</taxon>
        <taxon>Sphingomonadales</taxon>
        <taxon>Sphingomonadaceae</taxon>
        <taxon>Sphingomonas</taxon>
    </lineage>
</organism>
<feature type="transmembrane region" description="Helical" evidence="12">
    <location>
        <begin position="157"/>
        <end position="176"/>
    </location>
</feature>
<comment type="subcellular location">
    <subcellularLocation>
        <location evidence="1">Cell membrane</location>
        <topology evidence="1">Multi-pass membrane protein</topology>
    </subcellularLocation>
</comment>
<feature type="transmembrane region" description="Helical" evidence="12">
    <location>
        <begin position="38"/>
        <end position="56"/>
    </location>
</feature>
<protein>
    <submittedName>
        <fullName evidence="13">Sodium:solute symporter</fullName>
    </submittedName>
</protein>
<keyword evidence="9 12" id="KW-0472">Membrane</keyword>
<keyword evidence="3" id="KW-0813">Transport</keyword>
<keyword evidence="10" id="KW-0739">Sodium transport</keyword>
<evidence type="ECO:0000256" key="9">
    <source>
        <dbReference type="ARBA" id="ARBA00023136"/>
    </source>
</evidence>
<evidence type="ECO:0000256" key="1">
    <source>
        <dbReference type="ARBA" id="ARBA00004651"/>
    </source>
</evidence>
<feature type="transmembrane region" description="Helical" evidence="12">
    <location>
        <begin position="6"/>
        <end position="26"/>
    </location>
</feature>
<feature type="transmembrane region" description="Helical" evidence="12">
    <location>
        <begin position="283"/>
        <end position="308"/>
    </location>
</feature>
<dbReference type="EMBL" id="CP042239">
    <property type="protein sequence ID" value="QDX27577.1"/>
    <property type="molecule type" value="Genomic_DNA"/>
</dbReference>
<feature type="transmembrane region" description="Helical" evidence="12">
    <location>
        <begin position="129"/>
        <end position="151"/>
    </location>
</feature>
<dbReference type="PANTHER" id="PTHR42985">
    <property type="entry name" value="SODIUM-COUPLED MONOCARBOXYLATE TRANSPORTER"/>
    <property type="match status" value="1"/>
</dbReference>
<dbReference type="GO" id="GO:0005886">
    <property type="term" value="C:plasma membrane"/>
    <property type="evidence" value="ECO:0007669"/>
    <property type="project" value="UniProtKB-SubCell"/>
</dbReference>
<feature type="transmembrane region" description="Helical" evidence="12">
    <location>
        <begin position="428"/>
        <end position="448"/>
    </location>
</feature>
<keyword evidence="8" id="KW-0406">Ion transport</keyword>
<dbReference type="GO" id="GO:0015293">
    <property type="term" value="F:symporter activity"/>
    <property type="evidence" value="ECO:0007669"/>
    <property type="project" value="TreeGrafter"/>
</dbReference>
<evidence type="ECO:0000313" key="14">
    <source>
        <dbReference type="Proteomes" id="UP000318055"/>
    </source>
</evidence>
<evidence type="ECO:0000256" key="5">
    <source>
        <dbReference type="ARBA" id="ARBA00022692"/>
    </source>
</evidence>